<name>A0A0T5XDN4_9BACT</name>
<protein>
    <recommendedName>
        <fullName evidence="1">AMP-dependent synthetase/ligase domain-containing protein</fullName>
    </recommendedName>
</protein>
<dbReference type="PANTHER" id="PTHR36932:SF1">
    <property type="entry name" value="CAPSULAR POLYSACCHARIDE BIOSYNTHESIS PROTEIN"/>
    <property type="match status" value="1"/>
</dbReference>
<dbReference type="OrthoDB" id="580775at2"/>
<dbReference type="STRING" id="592015.HMPREF1705_03669"/>
<reference evidence="3" key="1">
    <citation type="submission" date="2012-09" db="EMBL/GenBank/DDBJ databases">
        <authorList>
            <person name="Weinstock G."/>
            <person name="Sodergren E."/>
            <person name="Clifton S."/>
            <person name="Fulton L."/>
            <person name="Fulton B."/>
            <person name="Courtney L."/>
            <person name="Fronick C."/>
            <person name="Harrison M."/>
            <person name="Strong C."/>
            <person name="Farmer C."/>
            <person name="Delehaunty K."/>
            <person name="Markovic C."/>
            <person name="Hall O."/>
            <person name="Minx P."/>
            <person name="Tomlinson C."/>
            <person name="Mitreva M."/>
            <person name="Nelson J."/>
            <person name="Hou S."/>
            <person name="Wollam A."/>
            <person name="Pepin K.H."/>
            <person name="Johnson M."/>
            <person name="Bhonagiri V."/>
            <person name="Nash W.E."/>
            <person name="Suruliraj S."/>
            <person name="Warren W."/>
            <person name="Chinwalla A."/>
            <person name="Mardis E.R."/>
            <person name="Wilson R.K."/>
        </authorList>
    </citation>
    <scope>NUCLEOTIDE SEQUENCE [LARGE SCALE GENOMIC DNA]</scope>
    <source>
        <strain evidence="3">OS1</strain>
    </source>
</reference>
<evidence type="ECO:0000313" key="3">
    <source>
        <dbReference type="Proteomes" id="UP000005273"/>
    </source>
</evidence>
<dbReference type="InterPro" id="IPR053158">
    <property type="entry name" value="CapK_Type1_Caps_Biosynth"/>
</dbReference>
<dbReference type="Gene3D" id="3.40.50.12780">
    <property type="entry name" value="N-terminal domain of ligase-like"/>
    <property type="match status" value="1"/>
</dbReference>
<dbReference type="EMBL" id="ACJX03000001">
    <property type="protein sequence ID" value="KRT36386.1"/>
    <property type="molecule type" value="Genomic_DNA"/>
</dbReference>
<dbReference type="Pfam" id="PF00501">
    <property type="entry name" value="AMP-binding"/>
    <property type="match status" value="1"/>
</dbReference>
<proteinExistence type="predicted"/>
<dbReference type="RefSeq" id="WP_057940990.1">
    <property type="nucleotide sequence ID" value="NZ_ACJX03000001.1"/>
</dbReference>
<gene>
    <name evidence="2" type="ORF">HMPREF1705_03669</name>
</gene>
<dbReference type="InterPro" id="IPR042099">
    <property type="entry name" value="ANL_N_sf"/>
</dbReference>
<dbReference type="PANTHER" id="PTHR36932">
    <property type="entry name" value="CAPSULAR POLYSACCHARIDE BIOSYNTHESIS PROTEIN"/>
    <property type="match status" value="1"/>
</dbReference>
<organism evidence="2 3">
    <name type="scientific">Acetomicrobium hydrogeniformans ATCC BAA-1850</name>
    <dbReference type="NCBI Taxonomy" id="592015"/>
    <lineage>
        <taxon>Bacteria</taxon>
        <taxon>Thermotogati</taxon>
        <taxon>Synergistota</taxon>
        <taxon>Synergistia</taxon>
        <taxon>Synergistales</taxon>
        <taxon>Acetomicrobiaceae</taxon>
        <taxon>Acetomicrobium</taxon>
    </lineage>
</organism>
<dbReference type="InterPro" id="IPR000873">
    <property type="entry name" value="AMP-dep_synth/lig_dom"/>
</dbReference>
<evidence type="ECO:0000259" key="1">
    <source>
        <dbReference type="Pfam" id="PF00501"/>
    </source>
</evidence>
<dbReference type="SUPFAM" id="SSF56801">
    <property type="entry name" value="Acetyl-CoA synthetase-like"/>
    <property type="match status" value="1"/>
</dbReference>
<accession>A0A0T5XDN4</accession>
<evidence type="ECO:0000313" key="2">
    <source>
        <dbReference type="EMBL" id="KRT36386.1"/>
    </source>
</evidence>
<dbReference type="Proteomes" id="UP000005273">
    <property type="component" value="Unassembled WGS sequence"/>
</dbReference>
<sequence length="426" mass="48254">MKIPLTPLDPWIASRLAKEFPWREAGEKSIRIKDRSEIERAQEHLLSRTVEHAFLHSPFYRDRLGFVKGVPFNQLPFTFPQDLAESALRFLTVSQSKVRRIVTLNTSGTSAPSKRIFFTEEDLKATEDFFMYGMSTFTPSGSKVIVFMEGSFPDSIGQILKRALKRLGCETLVFGLIRNPTEAIWAINDHHPNIVVGLSAQIARIAGKTTHKPDFVLLSADMAPFSIRHRIEKLWECTTFNHYGLTETGWGCAVECRARQGCHVRELDVYVEIVDENGQVLPDGKWGEIVVTTLGRMSFPLIRYRTGDEGRILQDVCPCGSPLKRIEILGRLPRKGAGGVPLRLYDVEDALWRLPWIEDFKVSLQNTGDITEKLSFTIAVAEGKQEYVDKAAEVLRQVPGVPRNIIVKKVSLSSFRHQSPKMDWED</sequence>
<dbReference type="NCBIfam" id="NF045666">
    <property type="entry name" value="DVU1553_fam_AMP"/>
    <property type="match status" value="1"/>
</dbReference>
<comment type="caution">
    <text evidence="2">The sequence shown here is derived from an EMBL/GenBank/DDBJ whole genome shotgun (WGS) entry which is preliminary data.</text>
</comment>
<dbReference type="eggNOG" id="COG1541">
    <property type="taxonomic scope" value="Bacteria"/>
</dbReference>
<keyword evidence="3" id="KW-1185">Reference proteome</keyword>
<dbReference type="AlphaFoldDB" id="A0A0T5XDN4"/>
<feature type="domain" description="AMP-dependent synthetase/ligase" evidence="1">
    <location>
        <begin position="179"/>
        <end position="293"/>
    </location>
</feature>